<gene>
    <name evidence="2" type="ORF">ESP62_009405</name>
</gene>
<keyword evidence="3" id="KW-1185">Reference proteome</keyword>
<dbReference type="Proteomes" id="UP001515100">
    <property type="component" value="Unassembled WGS sequence"/>
</dbReference>
<evidence type="ECO:0000256" key="1">
    <source>
        <dbReference type="SAM" id="MobiDB-lite"/>
    </source>
</evidence>
<feature type="compositionally biased region" description="Basic and acidic residues" evidence="1">
    <location>
        <begin position="31"/>
        <end position="50"/>
    </location>
</feature>
<sequence>MPNGSRPIREVLSAEEIRDLFMRSYAVHEKHRQREHDIEQQRQQEALHTEARRRRPMTNTISGLGDQIQAALAATRHAQDKALAERRRERELAAAKDEMRAARLSNNRIGG</sequence>
<accession>A0A641AP98</accession>
<evidence type="ECO:0000313" key="3">
    <source>
        <dbReference type="Proteomes" id="UP001515100"/>
    </source>
</evidence>
<evidence type="ECO:0000313" key="2">
    <source>
        <dbReference type="EMBL" id="KAA1378551.1"/>
    </source>
</evidence>
<organism evidence="2 3">
    <name type="scientific">Aeromicrobium fastidiosum</name>
    <dbReference type="NCBI Taxonomy" id="52699"/>
    <lineage>
        <taxon>Bacteria</taxon>
        <taxon>Bacillati</taxon>
        <taxon>Actinomycetota</taxon>
        <taxon>Actinomycetes</taxon>
        <taxon>Propionibacteriales</taxon>
        <taxon>Nocardioidaceae</taxon>
        <taxon>Aeromicrobium</taxon>
    </lineage>
</organism>
<dbReference type="AlphaFoldDB" id="A0A641AP98"/>
<dbReference type="EMBL" id="SDPP02000002">
    <property type="protein sequence ID" value="KAA1378551.1"/>
    <property type="molecule type" value="Genomic_DNA"/>
</dbReference>
<feature type="region of interest" description="Disordered" evidence="1">
    <location>
        <begin position="86"/>
        <end position="111"/>
    </location>
</feature>
<feature type="compositionally biased region" description="Basic and acidic residues" evidence="1">
    <location>
        <begin position="86"/>
        <end position="101"/>
    </location>
</feature>
<feature type="region of interest" description="Disordered" evidence="1">
    <location>
        <begin position="31"/>
        <end position="60"/>
    </location>
</feature>
<name>A0A641AP98_9ACTN</name>
<reference evidence="2" key="1">
    <citation type="submission" date="2019-09" db="EMBL/GenBank/DDBJ databases">
        <authorList>
            <person name="Li J."/>
        </authorList>
    </citation>
    <scope>NUCLEOTIDE SEQUENCE [LARGE SCALE GENOMIC DNA]</scope>
    <source>
        <strain evidence="2">NRBC 14897</strain>
    </source>
</reference>
<proteinExistence type="predicted"/>
<protein>
    <submittedName>
        <fullName evidence="2">Uncharacterized protein</fullName>
    </submittedName>
</protein>
<dbReference type="RefSeq" id="WP_129182438.1">
    <property type="nucleotide sequence ID" value="NZ_JAGIOG010000001.1"/>
</dbReference>
<comment type="caution">
    <text evidence="2">The sequence shown here is derived from an EMBL/GenBank/DDBJ whole genome shotgun (WGS) entry which is preliminary data.</text>
</comment>